<reference evidence="2" key="1">
    <citation type="submission" date="2022-09" db="EMBL/GenBank/DDBJ databases">
        <title>Fusarium specimens isolated from Avocado Roots.</title>
        <authorList>
            <person name="Stajich J."/>
            <person name="Roper C."/>
            <person name="Heimlech-Rivalta G."/>
        </authorList>
    </citation>
    <scope>NUCLEOTIDE SEQUENCE</scope>
    <source>
        <strain evidence="2">CF00095</strain>
    </source>
</reference>
<accession>A0ABQ8QY43</accession>
<comment type="caution">
    <text evidence="2">The sequence shown here is derived from an EMBL/GenBank/DDBJ whole genome shotgun (WGS) entry which is preliminary data.</text>
</comment>
<keyword evidence="3" id="KW-1185">Reference proteome</keyword>
<evidence type="ECO:0000313" key="2">
    <source>
        <dbReference type="EMBL" id="KAJ4115355.1"/>
    </source>
</evidence>
<gene>
    <name evidence="2" type="ORF">NW768_011207</name>
</gene>
<evidence type="ECO:0000313" key="3">
    <source>
        <dbReference type="Proteomes" id="UP001152024"/>
    </source>
</evidence>
<proteinExistence type="predicted"/>
<name>A0ABQ8QY43_FUSEQ</name>
<dbReference type="InterPro" id="IPR052895">
    <property type="entry name" value="HetReg/Transcr_Mod"/>
</dbReference>
<dbReference type="InterPro" id="IPR010730">
    <property type="entry name" value="HET"/>
</dbReference>
<dbReference type="PANTHER" id="PTHR24148">
    <property type="entry name" value="ANKYRIN REPEAT DOMAIN-CONTAINING PROTEIN 39 HOMOLOG-RELATED"/>
    <property type="match status" value="1"/>
</dbReference>
<sequence>MQPYQYKPLPSSSSIRILILYPAADTSSALECDVIIKDRLTILRGPDNKAFDAVSYVWGSGAHDIPLYCKSEGTYLYISAVVDGMLRNLRKGHKERRLWVDAMCLNQKDDEEKSIQVQQMGQIYHMADKVHIWLGPAVATTPLAFAFIRTLVAKFDPTPVQARDPTTEEILETIEELFQHRNLQPVLDLLQNTWFARRWTLQEGFLARDAIVRCGDNKIPWHWFVQGSRLIEKRAHEFQDITNDQSALYALNVLKTLKEPADLLSMLWTLHTSECSDPRDRIYSLLSLAQDMHFTHTIRANKKPGTLGLLTREIPVPDYSLSVDAVYRGFTGECISTNGFLHILLHIDAFGRLLDANLKWPSWVPNWTRARDRERTVLTSTRMIESARCVSKDTFYNLDGLNSYYHSPYELRFLYAQPCEYSIDNYHGLLLYGKCFHKTIQICDPWPKDNNADHQIKYLADWIHEESILHLPEEELNASRMQREVVQRLLLLVTGSNFFGYARAFPLEYSRYYIYEFQRWVQGGKSRVDRRALHLKHIKRLANLLYPLILEQRSYTSEQIYSKEHLDERRTCNPPPDAENRWKWLGSRHELSDLLDDVSRMMREAKKQLIVTSCDNPSKQTKRHHWISPIDVKMGDVVTGISYCGRIGALLRPIKSPPELKGRPAFQLIGILWSFEEVQKDSTAPEVFFVL</sequence>
<protein>
    <recommendedName>
        <fullName evidence="1">Heterokaryon incompatibility domain-containing protein</fullName>
    </recommendedName>
</protein>
<feature type="domain" description="Heterokaryon incompatibility" evidence="1">
    <location>
        <begin position="51"/>
        <end position="203"/>
    </location>
</feature>
<dbReference type="Pfam" id="PF06985">
    <property type="entry name" value="HET"/>
    <property type="match status" value="1"/>
</dbReference>
<dbReference type="EMBL" id="JAOQBH010000027">
    <property type="protein sequence ID" value="KAJ4115355.1"/>
    <property type="molecule type" value="Genomic_DNA"/>
</dbReference>
<dbReference type="Proteomes" id="UP001152024">
    <property type="component" value="Unassembled WGS sequence"/>
</dbReference>
<organism evidence="2 3">
    <name type="scientific">Fusarium equiseti</name>
    <name type="common">Fusarium scirpi</name>
    <dbReference type="NCBI Taxonomy" id="61235"/>
    <lineage>
        <taxon>Eukaryota</taxon>
        <taxon>Fungi</taxon>
        <taxon>Dikarya</taxon>
        <taxon>Ascomycota</taxon>
        <taxon>Pezizomycotina</taxon>
        <taxon>Sordariomycetes</taxon>
        <taxon>Hypocreomycetidae</taxon>
        <taxon>Hypocreales</taxon>
        <taxon>Nectriaceae</taxon>
        <taxon>Fusarium</taxon>
        <taxon>Fusarium incarnatum-equiseti species complex</taxon>
    </lineage>
</organism>
<evidence type="ECO:0000259" key="1">
    <source>
        <dbReference type="Pfam" id="PF06985"/>
    </source>
</evidence>
<dbReference type="PANTHER" id="PTHR24148:SF64">
    <property type="entry name" value="HETEROKARYON INCOMPATIBILITY DOMAIN-CONTAINING PROTEIN"/>
    <property type="match status" value="1"/>
</dbReference>